<evidence type="ECO:0000313" key="2">
    <source>
        <dbReference type="Proteomes" id="UP001237642"/>
    </source>
</evidence>
<comment type="caution">
    <text evidence="1">The sequence shown here is derived from an EMBL/GenBank/DDBJ whole genome shotgun (WGS) entry which is preliminary data.</text>
</comment>
<accession>A0AAD8HHG8</accession>
<dbReference type="Proteomes" id="UP001237642">
    <property type="component" value="Unassembled WGS sequence"/>
</dbReference>
<evidence type="ECO:0000313" key="1">
    <source>
        <dbReference type="EMBL" id="KAK1367417.1"/>
    </source>
</evidence>
<protein>
    <submittedName>
        <fullName evidence="1">Uncharacterized protein</fullName>
    </submittedName>
</protein>
<name>A0AAD8HHG8_9APIA</name>
<sequence length="166" mass="19203">MNSVEKELDAVELMEPVQIYQIYPDQFDISGIPRKFIKNKAISFLQKTLTKDRDGKYVVHPVVVYPADDRKLLSWCKRPLRLNGADRFHRPEIYGVRVKASSCTLEKCLELLKGIGREKRFIARSVESASVFFAELNKEDTDKLKGLDEICTVFSPDDRLYPIEDF</sequence>
<reference evidence="1" key="1">
    <citation type="submission" date="2023-02" db="EMBL/GenBank/DDBJ databases">
        <title>Genome of toxic invasive species Heracleum sosnowskyi carries increased number of genes despite the absence of recent whole-genome duplications.</title>
        <authorList>
            <person name="Schelkunov M."/>
            <person name="Shtratnikova V."/>
            <person name="Makarenko M."/>
            <person name="Klepikova A."/>
            <person name="Omelchenko D."/>
            <person name="Novikova G."/>
            <person name="Obukhova E."/>
            <person name="Bogdanov V."/>
            <person name="Penin A."/>
            <person name="Logacheva M."/>
        </authorList>
    </citation>
    <scope>NUCLEOTIDE SEQUENCE</scope>
    <source>
        <strain evidence="1">Hsosn_3</strain>
        <tissue evidence="1">Leaf</tissue>
    </source>
</reference>
<gene>
    <name evidence="1" type="ORF">POM88_042978</name>
</gene>
<dbReference type="AlphaFoldDB" id="A0AAD8HHG8"/>
<proteinExistence type="predicted"/>
<keyword evidence="2" id="KW-1185">Reference proteome</keyword>
<dbReference type="EMBL" id="JAUIZM010000009">
    <property type="protein sequence ID" value="KAK1367417.1"/>
    <property type="molecule type" value="Genomic_DNA"/>
</dbReference>
<organism evidence="1 2">
    <name type="scientific">Heracleum sosnowskyi</name>
    <dbReference type="NCBI Taxonomy" id="360622"/>
    <lineage>
        <taxon>Eukaryota</taxon>
        <taxon>Viridiplantae</taxon>
        <taxon>Streptophyta</taxon>
        <taxon>Embryophyta</taxon>
        <taxon>Tracheophyta</taxon>
        <taxon>Spermatophyta</taxon>
        <taxon>Magnoliopsida</taxon>
        <taxon>eudicotyledons</taxon>
        <taxon>Gunneridae</taxon>
        <taxon>Pentapetalae</taxon>
        <taxon>asterids</taxon>
        <taxon>campanulids</taxon>
        <taxon>Apiales</taxon>
        <taxon>Apiaceae</taxon>
        <taxon>Apioideae</taxon>
        <taxon>apioid superclade</taxon>
        <taxon>Tordylieae</taxon>
        <taxon>Tordyliinae</taxon>
        <taxon>Heracleum</taxon>
    </lineage>
</organism>
<reference evidence="1" key="2">
    <citation type="submission" date="2023-05" db="EMBL/GenBank/DDBJ databases">
        <authorList>
            <person name="Schelkunov M.I."/>
        </authorList>
    </citation>
    <scope>NUCLEOTIDE SEQUENCE</scope>
    <source>
        <strain evidence="1">Hsosn_3</strain>
        <tissue evidence="1">Leaf</tissue>
    </source>
</reference>